<feature type="transmembrane region" description="Helical" evidence="1">
    <location>
        <begin position="220"/>
        <end position="242"/>
    </location>
</feature>
<protein>
    <submittedName>
        <fullName evidence="2">Uncharacterized protein</fullName>
    </submittedName>
</protein>
<evidence type="ECO:0000313" key="2">
    <source>
        <dbReference type="EMBL" id="BCB75486.1"/>
    </source>
</evidence>
<feature type="transmembrane region" description="Helical" evidence="1">
    <location>
        <begin position="122"/>
        <end position="141"/>
    </location>
</feature>
<dbReference type="AlphaFoldDB" id="A0A6F8XNU1"/>
<feature type="transmembrane region" description="Helical" evidence="1">
    <location>
        <begin position="263"/>
        <end position="286"/>
    </location>
</feature>
<name>A0A6F8XNU1_9ACTN</name>
<feature type="transmembrane region" description="Helical" evidence="1">
    <location>
        <begin position="180"/>
        <end position="208"/>
    </location>
</feature>
<feature type="transmembrane region" description="Helical" evidence="1">
    <location>
        <begin position="44"/>
        <end position="62"/>
    </location>
</feature>
<accession>A0A6F8XNU1</accession>
<gene>
    <name evidence="2" type="ORF">Pflav_018960</name>
</gene>
<reference evidence="2 3" key="1">
    <citation type="submission" date="2020-03" db="EMBL/GenBank/DDBJ databases">
        <title>Whole genome shotgun sequence of Phytohabitans flavus NBRC 107702.</title>
        <authorList>
            <person name="Komaki H."/>
            <person name="Tamura T."/>
        </authorList>
    </citation>
    <scope>NUCLEOTIDE SEQUENCE [LARGE SCALE GENOMIC DNA]</scope>
    <source>
        <strain evidence="2 3">NBRC 107702</strain>
    </source>
</reference>
<evidence type="ECO:0000313" key="3">
    <source>
        <dbReference type="Proteomes" id="UP000502508"/>
    </source>
</evidence>
<proteinExistence type="predicted"/>
<keyword evidence="1" id="KW-1133">Transmembrane helix</keyword>
<dbReference type="EMBL" id="AP022870">
    <property type="protein sequence ID" value="BCB75486.1"/>
    <property type="molecule type" value="Genomic_DNA"/>
</dbReference>
<keyword evidence="3" id="KW-1185">Reference proteome</keyword>
<reference evidence="2 3" key="2">
    <citation type="submission" date="2020-03" db="EMBL/GenBank/DDBJ databases">
        <authorList>
            <person name="Ichikawa N."/>
            <person name="Kimura A."/>
            <person name="Kitahashi Y."/>
            <person name="Uohara A."/>
        </authorList>
    </citation>
    <scope>NUCLEOTIDE SEQUENCE [LARGE SCALE GENOMIC DNA]</scope>
    <source>
        <strain evidence="2 3">NBRC 107702</strain>
    </source>
</reference>
<sequence>MVAAWAALYGTLALVWTATGRGFPFGSNDPAGGASLLRWLPADAGAPLFAVVLLGTAVAALSLPTTSPRGTARVALLAAGWSVVALLLLVVPDMRLLARAGYAPMLIVGAPFGWPPVDYADVFTWQVVNMAISVAGGLLLARALLAWQFRTAGACVSCGRGDGPEGGWASARSAARWGRWAAYTAAAIPVVYALTRFAWLAAVLLGVMELDPTVFDDDSVVWAGAGLGAFGCVGAVLTLGLVQRWGEVFPRWMVGLAGRRVPVKLATVPATVVAVFVTSASLGMFPSGAMTKLLGGDAWLVLPMLLWPLWGVALGAAALAYHLRRRGACHACGGAG</sequence>
<dbReference type="Proteomes" id="UP000502508">
    <property type="component" value="Chromosome"/>
</dbReference>
<dbReference type="KEGG" id="pfla:Pflav_018960"/>
<organism evidence="2 3">
    <name type="scientific">Phytohabitans flavus</name>
    <dbReference type="NCBI Taxonomy" id="1076124"/>
    <lineage>
        <taxon>Bacteria</taxon>
        <taxon>Bacillati</taxon>
        <taxon>Actinomycetota</taxon>
        <taxon>Actinomycetes</taxon>
        <taxon>Micromonosporales</taxon>
        <taxon>Micromonosporaceae</taxon>
    </lineage>
</organism>
<feature type="transmembrane region" description="Helical" evidence="1">
    <location>
        <begin position="74"/>
        <end position="91"/>
    </location>
</feature>
<keyword evidence="1" id="KW-0812">Transmembrane</keyword>
<feature type="transmembrane region" description="Helical" evidence="1">
    <location>
        <begin position="298"/>
        <end position="321"/>
    </location>
</feature>
<evidence type="ECO:0000256" key="1">
    <source>
        <dbReference type="SAM" id="Phobius"/>
    </source>
</evidence>
<keyword evidence="1" id="KW-0472">Membrane</keyword>